<gene>
    <name evidence="3" type="primary">Contig9074.g9706</name>
    <name evidence="3" type="ORF">STYLEM_5030</name>
</gene>
<dbReference type="InterPro" id="IPR006571">
    <property type="entry name" value="TLDc_dom"/>
</dbReference>
<dbReference type="Pfam" id="PF07534">
    <property type="entry name" value="TLD"/>
    <property type="match status" value="1"/>
</dbReference>
<feature type="domain" description="B box-type" evidence="2">
    <location>
        <begin position="73"/>
        <end position="118"/>
    </location>
</feature>
<proteinExistence type="predicted"/>
<dbReference type="Gene3D" id="3.30.160.60">
    <property type="entry name" value="Classic Zinc Finger"/>
    <property type="match status" value="1"/>
</dbReference>
<evidence type="ECO:0000313" key="4">
    <source>
        <dbReference type="Proteomes" id="UP000039865"/>
    </source>
</evidence>
<dbReference type="SUPFAM" id="SSF57845">
    <property type="entry name" value="B-box zinc-binding domain"/>
    <property type="match status" value="1"/>
</dbReference>
<keyword evidence="1" id="KW-0862">Zinc</keyword>
<protein>
    <submittedName>
        <fullName evidence="3">Tldc domain-containing protein</fullName>
    </submittedName>
</protein>
<dbReference type="GO" id="GO:0008270">
    <property type="term" value="F:zinc ion binding"/>
    <property type="evidence" value="ECO:0007669"/>
    <property type="project" value="UniProtKB-KW"/>
</dbReference>
<evidence type="ECO:0000313" key="3">
    <source>
        <dbReference type="EMBL" id="CDW76034.1"/>
    </source>
</evidence>
<sequence length="343" mass="40211">MCFSCNRFYNLNERKPIALPCTDAICLQCYSMQKDSVQNNQISCPFDNSHHFDKKVQIQPSAFIIRLLQQFDYYNIKCDEHQNESAFVYCKDLNKIVCSKCLAIDPHSHYITDKTRHFEFQRGYLEDSFQKMIPILKQEIVKIEKLLDNYQQFIMKERDFTVSQLQDLIKLNMQILQHSQIDEQIKNNLRDKFEIIDFIQPFSVQGAIVCFILSNYNQVFGGYISKSIKDRHGYGPHSGGFQQSGHNDDRAFLFSLSNNKVFRQIDRFENSVCSYKDRILSFGSSGLALLNNCMNKQESFAHLGYEYQTLPGQQNNEDFKKKYLSGGEKFQALEFEIYKVLFD</sequence>
<dbReference type="Proteomes" id="UP000039865">
    <property type="component" value="Unassembled WGS sequence"/>
</dbReference>
<dbReference type="InParanoid" id="A0A078A5K1"/>
<keyword evidence="4" id="KW-1185">Reference proteome</keyword>
<dbReference type="InterPro" id="IPR000315">
    <property type="entry name" value="Znf_B-box"/>
</dbReference>
<keyword evidence="1" id="KW-0863">Zinc-finger</keyword>
<keyword evidence="1" id="KW-0479">Metal-binding</keyword>
<name>A0A078A5K1_STYLE</name>
<organism evidence="3 4">
    <name type="scientific">Stylonychia lemnae</name>
    <name type="common">Ciliate</name>
    <dbReference type="NCBI Taxonomy" id="5949"/>
    <lineage>
        <taxon>Eukaryota</taxon>
        <taxon>Sar</taxon>
        <taxon>Alveolata</taxon>
        <taxon>Ciliophora</taxon>
        <taxon>Intramacronucleata</taxon>
        <taxon>Spirotrichea</taxon>
        <taxon>Stichotrichia</taxon>
        <taxon>Sporadotrichida</taxon>
        <taxon>Oxytrichidae</taxon>
        <taxon>Stylonychinae</taxon>
        <taxon>Stylonychia</taxon>
    </lineage>
</organism>
<dbReference type="AlphaFoldDB" id="A0A078A5K1"/>
<dbReference type="OrthoDB" id="4788989at2759"/>
<evidence type="ECO:0000259" key="2">
    <source>
        <dbReference type="PROSITE" id="PS50119"/>
    </source>
</evidence>
<reference evidence="3 4" key="1">
    <citation type="submission" date="2014-06" db="EMBL/GenBank/DDBJ databases">
        <authorList>
            <person name="Swart Estienne"/>
        </authorList>
    </citation>
    <scope>NUCLEOTIDE SEQUENCE [LARGE SCALE GENOMIC DNA]</scope>
    <source>
        <strain evidence="3 4">130c</strain>
    </source>
</reference>
<dbReference type="EMBL" id="CCKQ01004884">
    <property type="protein sequence ID" value="CDW76034.1"/>
    <property type="molecule type" value="Genomic_DNA"/>
</dbReference>
<evidence type="ECO:0000256" key="1">
    <source>
        <dbReference type="PROSITE-ProRule" id="PRU00024"/>
    </source>
</evidence>
<accession>A0A078A5K1</accession>
<dbReference type="PROSITE" id="PS50119">
    <property type="entry name" value="ZF_BBOX"/>
    <property type="match status" value="1"/>
</dbReference>